<dbReference type="AlphaFoldDB" id="A0A2G8L0T1"/>
<evidence type="ECO:0000256" key="5">
    <source>
        <dbReference type="ARBA" id="ARBA00023040"/>
    </source>
</evidence>
<keyword evidence="8" id="KW-0807">Transducer</keyword>
<dbReference type="PANTHER" id="PTHR24228">
    <property type="entry name" value="B2 BRADYKININ RECEPTOR/ANGIOTENSIN II RECEPTOR"/>
    <property type="match status" value="1"/>
</dbReference>
<dbReference type="PANTHER" id="PTHR24228:SF72">
    <property type="entry name" value="G-PROTEIN COUPLED RECEPTORS FAMILY 1 PROFILE DOMAIN-CONTAINING PROTEIN"/>
    <property type="match status" value="1"/>
</dbReference>
<evidence type="ECO:0000256" key="7">
    <source>
        <dbReference type="ARBA" id="ARBA00023170"/>
    </source>
</evidence>
<dbReference type="STRING" id="307972.A0A2G8L0T1"/>
<evidence type="ECO:0000256" key="1">
    <source>
        <dbReference type="ARBA" id="ARBA00004651"/>
    </source>
</evidence>
<keyword evidence="5" id="KW-0297">G-protein coupled receptor</keyword>
<dbReference type="OrthoDB" id="6117944at2759"/>
<dbReference type="Proteomes" id="UP000230750">
    <property type="component" value="Unassembled WGS sequence"/>
</dbReference>
<dbReference type="SUPFAM" id="SSF81321">
    <property type="entry name" value="Family A G protein-coupled receptor-like"/>
    <property type="match status" value="1"/>
</dbReference>
<dbReference type="EMBL" id="MRZV01000271">
    <property type="protein sequence ID" value="PIK53869.1"/>
    <property type="molecule type" value="Genomic_DNA"/>
</dbReference>
<keyword evidence="7 11" id="KW-0675">Receptor</keyword>
<evidence type="ECO:0000256" key="8">
    <source>
        <dbReference type="ARBA" id="ARBA00023224"/>
    </source>
</evidence>
<name>A0A2G8L0T1_STIJA</name>
<protein>
    <submittedName>
        <fullName evidence="11">Putative alpha-1A adrenergic receptor-like</fullName>
    </submittedName>
</protein>
<dbReference type="Gene3D" id="1.20.1070.10">
    <property type="entry name" value="Rhodopsin 7-helix transmembrane proteins"/>
    <property type="match status" value="1"/>
</dbReference>
<dbReference type="Pfam" id="PF00001">
    <property type="entry name" value="7tm_1"/>
    <property type="match status" value="1"/>
</dbReference>
<dbReference type="GO" id="GO:0005886">
    <property type="term" value="C:plasma membrane"/>
    <property type="evidence" value="ECO:0007669"/>
    <property type="project" value="UniProtKB-SubCell"/>
</dbReference>
<evidence type="ECO:0000313" key="12">
    <source>
        <dbReference type="Proteomes" id="UP000230750"/>
    </source>
</evidence>
<keyword evidence="4 9" id="KW-1133">Transmembrane helix</keyword>
<keyword evidence="6 9" id="KW-0472">Membrane</keyword>
<dbReference type="GO" id="GO:0004930">
    <property type="term" value="F:G protein-coupled receptor activity"/>
    <property type="evidence" value="ECO:0007669"/>
    <property type="project" value="UniProtKB-KW"/>
</dbReference>
<evidence type="ECO:0000256" key="9">
    <source>
        <dbReference type="SAM" id="Phobius"/>
    </source>
</evidence>
<dbReference type="InterPro" id="IPR000276">
    <property type="entry name" value="GPCR_Rhodpsn"/>
</dbReference>
<evidence type="ECO:0000256" key="4">
    <source>
        <dbReference type="ARBA" id="ARBA00022989"/>
    </source>
</evidence>
<dbReference type="PRINTS" id="PR00237">
    <property type="entry name" value="GPCRRHODOPSN"/>
</dbReference>
<dbReference type="InterPro" id="IPR017452">
    <property type="entry name" value="GPCR_Rhodpsn_7TM"/>
</dbReference>
<evidence type="ECO:0000256" key="6">
    <source>
        <dbReference type="ARBA" id="ARBA00023136"/>
    </source>
</evidence>
<organism evidence="11 12">
    <name type="scientific">Stichopus japonicus</name>
    <name type="common">Sea cucumber</name>
    <dbReference type="NCBI Taxonomy" id="307972"/>
    <lineage>
        <taxon>Eukaryota</taxon>
        <taxon>Metazoa</taxon>
        <taxon>Echinodermata</taxon>
        <taxon>Eleutherozoa</taxon>
        <taxon>Echinozoa</taxon>
        <taxon>Holothuroidea</taxon>
        <taxon>Aspidochirotacea</taxon>
        <taxon>Aspidochirotida</taxon>
        <taxon>Stichopodidae</taxon>
        <taxon>Apostichopus</taxon>
    </lineage>
</organism>
<keyword evidence="12" id="KW-1185">Reference proteome</keyword>
<evidence type="ECO:0000313" key="11">
    <source>
        <dbReference type="EMBL" id="PIK53869.1"/>
    </source>
</evidence>
<keyword evidence="2" id="KW-1003">Cell membrane</keyword>
<dbReference type="CDD" id="cd00637">
    <property type="entry name" value="7tm_classA_rhodopsin-like"/>
    <property type="match status" value="1"/>
</dbReference>
<gene>
    <name evidence="11" type="ORF">BSL78_09254</name>
</gene>
<accession>A0A2G8L0T1</accession>
<feature type="transmembrane region" description="Helical" evidence="9">
    <location>
        <begin position="104"/>
        <end position="125"/>
    </location>
</feature>
<dbReference type="PROSITE" id="PS50262">
    <property type="entry name" value="G_PROTEIN_RECEP_F1_2"/>
    <property type="match status" value="1"/>
</dbReference>
<sequence length="251" mass="27699">MGEAHPSLPAVVEETDEEIAFHFSDTRQRTIVASMFILVAIIGTLGNFLVIFAVIISKKLRTATNAFVVNLAVADLLTALCVPWNAVALLGFEGLPVPEPFCTVAAGVMFTCVGCSLYTLASIAVNRLILITRPLHVYKKLFRPKFIMTTIMFIWLIPLCLAVVPPFFGAGALGYNEKYHTCSGKSAHKNSNTYDVIQALGLYPIPLVTIIGCYVIIYVHVRKHVQKMRRKEREGTELSYSASGSFVENNR</sequence>
<comment type="subcellular location">
    <subcellularLocation>
        <location evidence="1">Cell membrane</location>
        <topology evidence="1">Multi-pass membrane protein</topology>
    </subcellularLocation>
</comment>
<feature type="transmembrane region" description="Helical" evidence="9">
    <location>
        <begin position="146"/>
        <end position="168"/>
    </location>
</feature>
<reference evidence="11 12" key="1">
    <citation type="journal article" date="2017" name="PLoS Biol.">
        <title>The sea cucumber genome provides insights into morphological evolution and visceral regeneration.</title>
        <authorList>
            <person name="Zhang X."/>
            <person name="Sun L."/>
            <person name="Yuan J."/>
            <person name="Sun Y."/>
            <person name="Gao Y."/>
            <person name="Zhang L."/>
            <person name="Li S."/>
            <person name="Dai H."/>
            <person name="Hamel J.F."/>
            <person name="Liu C."/>
            <person name="Yu Y."/>
            <person name="Liu S."/>
            <person name="Lin W."/>
            <person name="Guo K."/>
            <person name="Jin S."/>
            <person name="Xu P."/>
            <person name="Storey K.B."/>
            <person name="Huan P."/>
            <person name="Zhang T."/>
            <person name="Zhou Y."/>
            <person name="Zhang J."/>
            <person name="Lin C."/>
            <person name="Li X."/>
            <person name="Xing L."/>
            <person name="Huo D."/>
            <person name="Sun M."/>
            <person name="Wang L."/>
            <person name="Mercier A."/>
            <person name="Li F."/>
            <person name="Yang H."/>
            <person name="Xiang J."/>
        </authorList>
    </citation>
    <scope>NUCLEOTIDE SEQUENCE [LARGE SCALE GENOMIC DNA]</scope>
    <source>
        <strain evidence="11">Shaxun</strain>
        <tissue evidence="11">Muscle</tissue>
    </source>
</reference>
<keyword evidence="3 9" id="KW-0812">Transmembrane</keyword>
<evidence type="ECO:0000256" key="2">
    <source>
        <dbReference type="ARBA" id="ARBA00022475"/>
    </source>
</evidence>
<comment type="caution">
    <text evidence="11">The sequence shown here is derived from an EMBL/GenBank/DDBJ whole genome shotgun (WGS) entry which is preliminary data.</text>
</comment>
<proteinExistence type="predicted"/>
<evidence type="ECO:0000259" key="10">
    <source>
        <dbReference type="PROSITE" id="PS50262"/>
    </source>
</evidence>
<feature type="transmembrane region" description="Helical" evidence="9">
    <location>
        <begin position="200"/>
        <end position="221"/>
    </location>
</feature>
<evidence type="ECO:0000256" key="3">
    <source>
        <dbReference type="ARBA" id="ARBA00022692"/>
    </source>
</evidence>
<feature type="transmembrane region" description="Helical" evidence="9">
    <location>
        <begin position="31"/>
        <end position="55"/>
    </location>
</feature>
<feature type="domain" description="G-protein coupled receptors family 1 profile" evidence="10">
    <location>
        <begin position="46"/>
        <end position="251"/>
    </location>
</feature>
<feature type="transmembrane region" description="Helical" evidence="9">
    <location>
        <begin position="67"/>
        <end position="92"/>
    </location>
</feature>